<protein>
    <submittedName>
        <fullName evidence="2">Asparagine synthase (Glutamine-hydrolysing)</fullName>
    </submittedName>
</protein>
<dbReference type="Gene3D" id="3.40.50.620">
    <property type="entry name" value="HUPs"/>
    <property type="match status" value="1"/>
</dbReference>
<dbReference type="Proteomes" id="UP000199501">
    <property type="component" value="Unassembled WGS sequence"/>
</dbReference>
<proteinExistence type="predicted"/>
<dbReference type="STRING" id="1271860.SAMN05216174_113135"/>
<dbReference type="InterPro" id="IPR014729">
    <property type="entry name" value="Rossmann-like_a/b/a_fold"/>
</dbReference>
<dbReference type="EMBL" id="FMZZ01000013">
    <property type="protein sequence ID" value="SDD57934.1"/>
    <property type="molecule type" value="Genomic_DNA"/>
</dbReference>
<gene>
    <name evidence="2" type="ORF">SAMN05216174_113135</name>
</gene>
<name>A0A1G6VWP4_9PSEU</name>
<evidence type="ECO:0000313" key="2">
    <source>
        <dbReference type="EMBL" id="SDD57934.1"/>
    </source>
</evidence>
<dbReference type="AlphaFoldDB" id="A0A1G6VWP4"/>
<keyword evidence="3" id="KW-1185">Reference proteome</keyword>
<evidence type="ECO:0000259" key="1">
    <source>
        <dbReference type="Pfam" id="PF00733"/>
    </source>
</evidence>
<dbReference type="SUPFAM" id="SSF52402">
    <property type="entry name" value="Adenine nucleotide alpha hydrolases-like"/>
    <property type="match status" value="1"/>
</dbReference>
<dbReference type="Pfam" id="PF00733">
    <property type="entry name" value="Asn_synthase"/>
    <property type="match status" value="1"/>
</dbReference>
<dbReference type="GO" id="GO:0006529">
    <property type="term" value="P:asparagine biosynthetic process"/>
    <property type="evidence" value="ECO:0007669"/>
    <property type="project" value="InterPro"/>
</dbReference>
<feature type="domain" description="Asparagine synthetase" evidence="1">
    <location>
        <begin position="33"/>
        <end position="161"/>
    </location>
</feature>
<evidence type="ECO:0000313" key="3">
    <source>
        <dbReference type="Proteomes" id="UP000199501"/>
    </source>
</evidence>
<reference evidence="3" key="1">
    <citation type="submission" date="2016-10" db="EMBL/GenBank/DDBJ databases">
        <authorList>
            <person name="Varghese N."/>
            <person name="Submissions S."/>
        </authorList>
    </citation>
    <scope>NUCLEOTIDE SEQUENCE [LARGE SCALE GENOMIC DNA]</scope>
    <source>
        <strain evidence="3">IBRC-M 10403</strain>
    </source>
</reference>
<organism evidence="2 3">
    <name type="scientific">Actinokineospora iranica</name>
    <dbReference type="NCBI Taxonomy" id="1271860"/>
    <lineage>
        <taxon>Bacteria</taxon>
        <taxon>Bacillati</taxon>
        <taxon>Actinomycetota</taxon>
        <taxon>Actinomycetes</taxon>
        <taxon>Pseudonocardiales</taxon>
        <taxon>Pseudonocardiaceae</taxon>
        <taxon>Actinokineospora</taxon>
    </lineage>
</organism>
<dbReference type="GO" id="GO:0004066">
    <property type="term" value="F:asparagine synthase (glutamine-hydrolyzing) activity"/>
    <property type="evidence" value="ECO:0007669"/>
    <property type="project" value="InterPro"/>
</dbReference>
<dbReference type="InterPro" id="IPR001962">
    <property type="entry name" value="Asn_synthase"/>
</dbReference>
<accession>A0A1G6VWP4</accession>
<sequence length="182" mass="19406">MAAAVADQADQVPARGFTSYLIAEAMTEVGRTARADAQLAEASGIALHNPFTDSRVIDACLSVPLHARPGPAVYKPILRQAMADLFPAELATRTTKGSYTSDYYQGIRANLTNLSALMDGHLAALGLIDPAEFRHTLRLAAAGIPTAFVTVEPAVRTEVWLRAVHAAPEVQWTSPQRTQAAA</sequence>